<evidence type="ECO:0000313" key="1">
    <source>
        <dbReference type="EMBL" id="PPK95776.1"/>
    </source>
</evidence>
<dbReference type="OrthoDB" id="2972467at2"/>
<evidence type="ECO:0000313" key="2">
    <source>
        <dbReference type="Proteomes" id="UP000239002"/>
    </source>
</evidence>
<gene>
    <name evidence="1" type="ORF">LY01_01369</name>
</gene>
<comment type="caution">
    <text evidence="1">The sequence shown here is derived from an EMBL/GenBank/DDBJ whole genome shotgun (WGS) entry which is preliminary data.</text>
</comment>
<dbReference type="EMBL" id="PTJE01000002">
    <property type="protein sequence ID" value="PPK95776.1"/>
    <property type="molecule type" value="Genomic_DNA"/>
</dbReference>
<dbReference type="RefSeq" id="WP_104515066.1">
    <property type="nucleotide sequence ID" value="NZ_PTJE01000002.1"/>
</dbReference>
<dbReference type="NCBIfam" id="TIGR03696">
    <property type="entry name" value="Rhs_assc_core"/>
    <property type="match status" value="1"/>
</dbReference>
<dbReference type="InterPro" id="IPR022385">
    <property type="entry name" value="Rhs_assc_core"/>
</dbReference>
<accession>A0A2S6INW6</accession>
<reference evidence="1 2" key="1">
    <citation type="submission" date="2018-02" db="EMBL/GenBank/DDBJ databases">
        <title>Genomic Encyclopedia of Archaeal and Bacterial Type Strains, Phase II (KMG-II): from individual species to whole genera.</title>
        <authorList>
            <person name="Goeker M."/>
        </authorList>
    </citation>
    <scope>NUCLEOTIDE SEQUENCE [LARGE SCALE GENOMIC DNA]</scope>
    <source>
        <strain evidence="1 2">DSM 16809</strain>
    </source>
</reference>
<keyword evidence="2" id="KW-1185">Reference proteome</keyword>
<name>A0A2S6INW6_9FLAO</name>
<protein>
    <submittedName>
        <fullName evidence="1">RHS repeat-associated protein</fullName>
    </submittedName>
</protein>
<dbReference type="Gene3D" id="2.180.10.10">
    <property type="entry name" value="RHS repeat-associated core"/>
    <property type="match status" value="1"/>
</dbReference>
<proteinExistence type="predicted"/>
<sequence>MLWNEVLVNDYYPGGMLLPNRHGSVDSDSYRYGFQGQEKDDEIKGEGNSYNYKYRMHDPRLMRFFAVDPLSKQYSWNSPYAFSENRVIDGIELEGLEFTVKRDQYQKCWGCPPEYVITVEYDEMVEFGVVKQNISLSQAALSFGNYDNITTAHRFAIRGNNYFQADPRMVDPFFNGIYNNPSKLLDNISSIVKSRIDIRKEELNKKIGVTETRTTTEYDKATILGERFVGEFEVTSDVTLESYSLVSYMTITAEDVSSDKIKEIKSHLEMLGIEVDLMQSTSLQQPILIDDSSNLNGINISMDIVPVLVEETKNTSHILKSVTHQGEKKDNEITKEKYNADKLKTVNEKRAKRGLKPMEKFKD</sequence>
<dbReference type="Proteomes" id="UP000239002">
    <property type="component" value="Unassembled WGS sequence"/>
</dbReference>
<dbReference type="AlphaFoldDB" id="A0A2S6INW6"/>
<organism evidence="1 2">
    <name type="scientific">Nonlabens xylanidelens</name>
    <dbReference type="NCBI Taxonomy" id="191564"/>
    <lineage>
        <taxon>Bacteria</taxon>
        <taxon>Pseudomonadati</taxon>
        <taxon>Bacteroidota</taxon>
        <taxon>Flavobacteriia</taxon>
        <taxon>Flavobacteriales</taxon>
        <taxon>Flavobacteriaceae</taxon>
        <taxon>Nonlabens</taxon>
    </lineage>
</organism>